<reference evidence="18" key="1">
    <citation type="journal article" date="2018" name="J. Proteomics">
        <title>Exploring the molecular complexity of Triatoma dimidiata sialome.</title>
        <authorList>
            <person name="Santiago P.B."/>
            <person name="de Araujo C.N."/>
            <person name="Charneau S."/>
            <person name="Bastos I.M.D."/>
            <person name="Assumpcao T.C.F."/>
            <person name="Queiroz R.M.L."/>
            <person name="Praca Y.R."/>
            <person name="Cordeiro T.M."/>
            <person name="Garcia C.H.S."/>
            <person name="da Silva I.G."/>
            <person name="Raiol T."/>
            <person name="Motta F.N."/>
            <person name="de Araujo Oliveira J.V."/>
            <person name="de Sousa M.V."/>
            <person name="Ribeiro J.M.C."/>
            <person name="de Santana J.M."/>
        </authorList>
    </citation>
    <scope>NUCLEOTIDE SEQUENCE</scope>
    <source>
        <strain evidence="18">Santander</strain>
        <tissue evidence="18">Salivary glands</tissue>
    </source>
</reference>
<comment type="pathway">
    <text evidence="2 16">Pyrimidine metabolism; UMP biosynthesis via de novo pathway; orotate from (S)-dihydroorotate (quinone route): step 1/1.</text>
</comment>
<dbReference type="GO" id="GO:0005743">
    <property type="term" value="C:mitochondrial inner membrane"/>
    <property type="evidence" value="ECO:0007669"/>
    <property type="project" value="UniProtKB-SubCell"/>
</dbReference>
<keyword evidence="6 16" id="KW-0285">Flavoprotein</keyword>
<keyword evidence="13 16" id="KW-0496">Mitochondrion</keyword>
<dbReference type="InterPro" id="IPR013785">
    <property type="entry name" value="Aldolase_TIM"/>
</dbReference>
<evidence type="ECO:0000256" key="5">
    <source>
        <dbReference type="ARBA" id="ARBA00017599"/>
    </source>
</evidence>
<evidence type="ECO:0000256" key="7">
    <source>
        <dbReference type="ARBA" id="ARBA00022643"/>
    </source>
</evidence>
<comment type="catalytic activity">
    <reaction evidence="15 16">
        <text>(S)-dihydroorotate + a quinone = orotate + a quinol</text>
        <dbReference type="Rhea" id="RHEA:30187"/>
        <dbReference type="ChEBI" id="CHEBI:24646"/>
        <dbReference type="ChEBI" id="CHEBI:30839"/>
        <dbReference type="ChEBI" id="CHEBI:30864"/>
        <dbReference type="ChEBI" id="CHEBI:132124"/>
        <dbReference type="EC" id="1.3.5.2"/>
    </reaction>
</comment>
<dbReference type="SUPFAM" id="SSF51395">
    <property type="entry name" value="FMN-linked oxidoreductases"/>
    <property type="match status" value="1"/>
</dbReference>
<dbReference type="InterPro" id="IPR050074">
    <property type="entry name" value="DHO_dehydrogenase"/>
</dbReference>
<dbReference type="PROSITE" id="PS00911">
    <property type="entry name" value="DHODEHASE_1"/>
    <property type="match status" value="1"/>
</dbReference>
<evidence type="ECO:0000256" key="9">
    <source>
        <dbReference type="ARBA" id="ARBA00022792"/>
    </source>
</evidence>
<dbReference type="AlphaFoldDB" id="A0A0V0GC74"/>
<keyword evidence="9 16" id="KW-0999">Mitochondrion inner membrane</keyword>
<evidence type="ECO:0000256" key="1">
    <source>
        <dbReference type="ARBA" id="ARBA00004434"/>
    </source>
</evidence>
<evidence type="ECO:0000256" key="2">
    <source>
        <dbReference type="ARBA" id="ARBA00005161"/>
    </source>
</evidence>
<dbReference type="FunFam" id="3.20.20.70:FF:000066">
    <property type="entry name" value="Dihydroorotate dehydrogenase (quinone), mitochondrial"/>
    <property type="match status" value="1"/>
</dbReference>
<keyword evidence="14" id="KW-0472">Membrane</keyword>
<comment type="similarity">
    <text evidence="3 16">Belongs to the dihydroorotate dehydrogenase family. Type 2 subfamily.</text>
</comment>
<evidence type="ECO:0000256" key="11">
    <source>
        <dbReference type="ARBA" id="ARBA00022989"/>
    </source>
</evidence>
<dbReference type="EC" id="1.3.5.2" evidence="4 16"/>
<evidence type="ECO:0000256" key="14">
    <source>
        <dbReference type="ARBA" id="ARBA00023136"/>
    </source>
</evidence>
<dbReference type="NCBIfam" id="NF003645">
    <property type="entry name" value="PRK05286.1-2"/>
    <property type="match status" value="1"/>
</dbReference>
<keyword evidence="7 16" id="KW-0288">FMN</keyword>
<evidence type="ECO:0000256" key="13">
    <source>
        <dbReference type="ARBA" id="ARBA00023128"/>
    </source>
</evidence>
<evidence type="ECO:0000256" key="12">
    <source>
        <dbReference type="ARBA" id="ARBA00023002"/>
    </source>
</evidence>
<dbReference type="Pfam" id="PF01180">
    <property type="entry name" value="DHO_dh"/>
    <property type="match status" value="1"/>
</dbReference>
<dbReference type="PROSITE" id="PS00912">
    <property type="entry name" value="DHODEHASE_2"/>
    <property type="match status" value="1"/>
</dbReference>
<evidence type="ECO:0000256" key="3">
    <source>
        <dbReference type="ARBA" id="ARBA00005359"/>
    </source>
</evidence>
<evidence type="ECO:0000313" key="18">
    <source>
        <dbReference type="EMBL" id="JAP05368.1"/>
    </source>
</evidence>
<dbReference type="InterPro" id="IPR005720">
    <property type="entry name" value="Dihydroorotate_DH_cat"/>
</dbReference>
<keyword evidence="8" id="KW-0812">Transmembrane</keyword>
<name>A0A0V0GC74_TRIDM</name>
<organism evidence="18">
    <name type="scientific">Triatoma dimidiata</name>
    <name type="common">Kissing bug</name>
    <name type="synonym">Meccus dimidiatus</name>
    <dbReference type="NCBI Taxonomy" id="72491"/>
    <lineage>
        <taxon>Eukaryota</taxon>
        <taxon>Metazoa</taxon>
        <taxon>Ecdysozoa</taxon>
        <taxon>Arthropoda</taxon>
        <taxon>Hexapoda</taxon>
        <taxon>Insecta</taxon>
        <taxon>Pterygota</taxon>
        <taxon>Neoptera</taxon>
        <taxon>Paraneoptera</taxon>
        <taxon>Hemiptera</taxon>
        <taxon>Heteroptera</taxon>
        <taxon>Panheteroptera</taxon>
        <taxon>Cimicomorpha</taxon>
        <taxon>Reduviidae</taxon>
        <taxon>Triatominae</taxon>
        <taxon>Triatoma</taxon>
    </lineage>
</organism>
<keyword evidence="11" id="KW-1133">Transmembrane helix</keyword>
<dbReference type="NCBIfam" id="NF003652">
    <property type="entry name" value="PRK05286.2-5"/>
    <property type="match status" value="1"/>
</dbReference>
<dbReference type="PANTHER" id="PTHR48109:SF4">
    <property type="entry name" value="DIHYDROOROTATE DEHYDROGENASE (QUINONE), MITOCHONDRIAL"/>
    <property type="match status" value="1"/>
</dbReference>
<dbReference type="GO" id="GO:0044205">
    <property type="term" value="P:'de novo' UMP biosynthetic process"/>
    <property type="evidence" value="ECO:0007669"/>
    <property type="project" value="UniProtKB-UniPathway"/>
</dbReference>
<dbReference type="EMBL" id="GECL01000756">
    <property type="protein sequence ID" value="JAP05368.1"/>
    <property type="molecule type" value="Transcribed_RNA"/>
</dbReference>
<evidence type="ECO:0000256" key="10">
    <source>
        <dbReference type="ARBA" id="ARBA00022946"/>
    </source>
</evidence>
<keyword evidence="12 16" id="KW-0560">Oxidoreductase</keyword>
<dbReference type="InterPro" id="IPR001295">
    <property type="entry name" value="Dihydroorotate_DH_CS"/>
</dbReference>
<feature type="domain" description="Dihydroorotate dehydrogenase catalytic" evidence="17">
    <location>
        <begin position="74"/>
        <end position="369"/>
    </location>
</feature>
<proteinExistence type="inferred from homology"/>
<feature type="non-terminal residue" evidence="18">
    <location>
        <position position="1"/>
    </location>
</feature>
<evidence type="ECO:0000256" key="8">
    <source>
        <dbReference type="ARBA" id="ARBA00022692"/>
    </source>
</evidence>
<evidence type="ECO:0000256" key="16">
    <source>
        <dbReference type="RuleBase" id="RU361255"/>
    </source>
</evidence>
<dbReference type="GO" id="GO:0106430">
    <property type="term" value="F:dihydroorotate dehydrogenase (quinone) activity"/>
    <property type="evidence" value="ECO:0007669"/>
    <property type="project" value="UniProtKB-EC"/>
</dbReference>
<dbReference type="NCBIfam" id="TIGR01036">
    <property type="entry name" value="pyrD_sub2"/>
    <property type="match status" value="1"/>
</dbReference>
<accession>A0A0V0GC74</accession>
<dbReference type="InterPro" id="IPR005719">
    <property type="entry name" value="Dihydroorotate_DH_2"/>
</dbReference>
<dbReference type="GO" id="GO:0006207">
    <property type="term" value="P:'de novo' pyrimidine nucleobase biosynthetic process"/>
    <property type="evidence" value="ECO:0007669"/>
    <property type="project" value="InterPro"/>
</dbReference>
<comment type="cofactor">
    <cofactor evidence="16">
        <name>FMN</name>
        <dbReference type="ChEBI" id="CHEBI:58210"/>
    </cofactor>
    <text evidence="16">Binds 1 FMN per subunit.</text>
</comment>
<protein>
    <recommendedName>
        <fullName evidence="5 16">Dihydroorotate dehydrogenase (quinone), mitochondrial</fullName>
        <shortName evidence="16">DHOdehase</shortName>
        <ecNumber evidence="4 16">1.3.5.2</ecNumber>
    </recommendedName>
</protein>
<dbReference type="UniPathway" id="UPA00070">
    <property type="reaction ID" value="UER00946"/>
</dbReference>
<dbReference type="PANTHER" id="PTHR48109">
    <property type="entry name" value="DIHYDROOROTATE DEHYDROGENASE (QUINONE), MITOCHONDRIAL-RELATED"/>
    <property type="match status" value="1"/>
</dbReference>
<evidence type="ECO:0000256" key="15">
    <source>
        <dbReference type="ARBA" id="ARBA00048639"/>
    </source>
</evidence>
<keyword evidence="10" id="KW-0809">Transit peptide</keyword>
<sequence>PQQLNKLKSLIYVCSSATGIFSGLCLYQENEHFYENVVIPVAHSIEPELSHKLAVAVNKYKLLPKSPYKDPSTLRTKLWNLDFKNPVGMAAGFDKDGEAVQGLHNIGFGFVEIGSVTPEPQPGNEKPRVFRLRNNKAIINRYGFNSEGHKRVIKRLQKLREEKFQGVVGVNLGKNKESDDPIGDYVKGIRLFGAIADYLVINVSSPNTPGLRDWQKKEQLEELLTAVVATRDLLGPIRPPLLLKLSPDLSETERNDIAKLILKEKCQIDGLVISNTTIERNDELQGKHATEPGGLSGMPIAEASTNMIAQMYKLTKGQIPIIGVGGIFDGEDAYKKIRAGASLVQLYTAFTYHGPPRITRIKKELDQKLTTDGFVNISEAVGKENKT</sequence>
<evidence type="ECO:0000259" key="17">
    <source>
        <dbReference type="Pfam" id="PF01180"/>
    </source>
</evidence>
<evidence type="ECO:0000256" key="4">
    <source>
        <dbReference type="ARBA" id="ARBA00012791"/>
    </source>
</evidence>
<dbReference type="CDD" id="cd04738">
    <property type="entry name" value="DHOD_2_like"/>
    <property type="match status" value="1"/>
</dbReference>
<comment type="subcellular location">
    <subcellularLocation>
        <location evidence="1 16">Mitochondrion inner membrane</location>
        <topology evidence="1 16">Single-pass membrane protein</topology>
    </subcellularLocation>
</comment>
<evidence type="ECO:0000256" key="6">
    <source>
        <dbReference type="ARBA" id="ARBA00022630"/>
    </source>
</evidence>
<dbReference type="Gene3D" id="3.20.20.70">
    <property type="entry name" value="Aldolase class I"/>
    <property type="match status" value="1"/>
</dbReference>